<feature type="non-terminal residue" evidence="3">
    <location>
        <position position="912"/>
    </location>
</feature>
<dbReference type="InterPro" id="IPR036691">
    <property type="entry name" value="Endo/exonu/phosph_ase_sf"/>
</dbReference>
<dbReference type="NCBIfam" id="NF038128">
    <property type="entry name" value="choice_anch_J"/>
    <property type="match status" value="2"/>
</dbReference>
<feature type="region of interest" description="Disordered" evidence="1">
    <location>
        <begin position="72"/>
        <end position="93"/>
    </location>
</feature>
<gene>
    <name evidence="3" type="ORF">C9994_13435</name>
</gene>
<organism evidence="3 4">
    <name type="scientific">Marivirga lumbricoides</name>
    <dbReference type="NCBI Taxonomy" id="1046115"/>
    <lineage>
        <taxon>Bacteria</taxon>
        <taxon>Pseudomonadati</taxon>
        <taxon>Bacteroidota</taxon>
        <taxon>Cytophagia</taxon>
        <taxon>Cytophagales</taxon>
        <taxon>Marivirgaceae</taxon>
        <taxon>Marivirga</taxon>
    </lineage>
</organism>
<evidence type="ECO:0000313" key="3">
    <source>
        <dbReference type="EMBL" id="PTB92975.1"/>
    </source>
</evidence>
<proteinExistence type="predicted"/>
<dbReference type="Gene3D" id="2.60.120.200">
    <property type="match status" value="2"/>
</dbReference>
<comment type="caution">
    <text evidence="3">The sequence shown here is derived from an EMBL/GenBank/DDBJ whole genome shotgun (WGS) entry which is preliminary data.</text>
</comment>
<reference evidence="3 4" key="1">
    <citation type="submission" date="2018-03" db="EMBL/GenBank/DDBJ databases">
        <title>Cross-interface Injection: A General Nanoliter Liquid Handling Method Applied to Single Cells Genome Amplification Automated Nanoliter Liquid Handling Applied to Single Cell Multiple Displacement Amplification.</title>
        <authorList>
            <person name="Yun J."/>
            <person name="Xu P."/>
            <person name="Xu J."/>
            <person name="Dai X."/>
            <person name="Wang Y."/>
            <person name="Zheng X."/>
            <person name="Cao C."/>
            <person name="Yi Q."/>
            <person name="Zhu Y."/>
            <person name="Wang L."/>
            <person name="Dong Z."/>
            <person name="Huang Y."/>
            <person name="Huang L."/>
            <person name="Du W."/>
        </authorList>
    </citation>
    <scope>NUCLEOTIDE SEQUENCE [LARGE SCALE GENOMIC DNA]</scope>
    <source>
        <strain evidence="3 4">Z-D1-2</strain>
    </source>
</reference>
<name>A0A2T4DGK4_9BACT</name>
<sequence>MKKSYNQKFKWFSKSCFIIGLCLWTYKVNAQIQIQEENLGGIVYSDNFTAFEGESDPTNWISSDVDGVAASEWRGKDTGSSNGGGKYSFGASEEDTDRSLGFLPSSSRAIYYDLEFLNNSGKTIETLLINYIAKQWRSANEGRINGWQVFLIQDDNETELTELNYRATNTLPTGSIEPTEQLHATEKSGNLTGLNILQGENFTIRFFGDNGTGGGSRQGVAIDDLEISVNVEIEEEDFFTPFTLNTVTLPFTDDFEECTTGFPANWNVVTPEQSNPNTEAWLCSESGQSGSGLRTNGFAEGAPRELDTWLISPKFAVEQNTFVQFAMDRRFDGPEPQFYVSSTFDGSEWDESLWEEIEVNFPAPAGSDGNWSTVSVDLSNYENSEVVIAVRYISNSSGATRITLDNFEIKTLIDIPVSTNEISFTEPVGSGSSSAPQSFTILETTTTTEDLTLTASSSFELSTSEEGPFESTLTIPAAELATETHIFVRFTPNSGFSGVVEGNIGFSINPNVGIALTGLEQGSALPLNYSEDFNDPDLFEQPEWQRYQEVGAQNWQITDETRDSNRPFVAVMNGFAGGPQENTTWLISPPINMTTEDEYILMSFDTRSFFNEALPALKLLVSTDYDRLGDPTDEAYTWTALNGQFPTSTGVWKSTNDINLSAYKNEENLSVAFVYTSNPTEGAAEWMVDQFEITTTNEAPTPFLSTNNYALTDYYFGVLEPGTSSESREINIVGQNFQSDVTFTADEGIEISTDGVDFASTLVVDEAAIANSADYTLKARMTAPPNEGVLAQAGGIRISTEGIADQRFGYFNHTTIEKDITFDVVTWNIEWFGDANNATTSNVQTQLERVKTMVLDLDADVYAFQEITNLDIWNQLVSELEGYGGVVSPEASQGANEFEGAQKLTFLFKTAS</sequence>
<dbReference type="EMBL" id="PYVU01000189">
    <property type="protein sequence ID" value="PTB92975.1"/>
    <property type="molecule type" value="Genomic_DNA"/>
</dbReference>
<dbReference type="Gene3D" id="3.60.10.10">
    <property type="entry name" value="Endonuclease/exonuclease/phosphatase"/>
    <property type="match status" value="1"/>
</dbReference>
<keyword evidence="2" id="KW-0732">Signal</keyword>
<evidence type="ECO:0000256" key="1">
    <source>
        <dbReference type="SAM" id="MobiDB-lite"/>
    </source>
</evidence>
<accession>A0A2T4DGK4</accession>
<dbReference type="Proteomes" id="UP000240608">
    <property type="component" value="Unassembled WGS sequence"/>
</dbReference>
<feature type="chain" id="PRO_5015760104" description="MAM domain-containing protein" evidence="2">
    <location>
        <begin position="31"/>
        <end position="912"/>
    </location>
</feature>
<dbReference type="AlphaFoldDB" id="A0A2T4DGK4"/>
<evidence type="ECO:0000256" key="2">
    <source>
        <dbReference type="SAM" id="SignalP"/>
    </source>
</evidence>
<protein>
    <recommendedName>
        <fullName evidence="5">MAM domain-containing protein</fullName>
    </recommendedName>
</protein>
<dbReference type="SUPFAM" id="SSF56219">
    <property type="entry name" value="DNase I-like"/>
    <property type="match status" value="1"/>
</dbReference>
<evidence type="ECO:0008006" key="5">
    <source>
        <dbReference type="Google" id="ProtNLM"/>
    </source>
</evidence>
<evidence type="ECO:0000313" key="4">
    <source>
        <dbReference type="Proteomes" id="UP000240608"/>
    </source>
</evidence>
<feature type="signal peptide" evidence="2">
    <location>
        <begin position="1"/>
        <end position="30"/>
    </location>
</feature>